<dbReference type="InterPro" id="IPR052906">
    <property type="entry name" value="Type_IV_Methyl-Rstrct_Enzyme"/>
</dbReference>
<reference evidence="1 2" key="1">
    <citation type="journal article" date="2019" name="Int. J. Syst. Evol. Microbiol.">
        <title>Capsulimonas corticalis gen. nov., sp. nov., an aerobic capsulated bacterium, of a novel bacterial order, Capsulimonadales ord. nov., of the class Armatimonadia of the phylum Armatimonadetes.</title>
        <authorList>
            <person name="Li J."/>
            <person name="Kudo C."/>
            <person name="Tonouchi A."/>
        </authorList>
    </citation>
    <scope>NUCLEOTIDE SEQUENCE [LARGE SCALE GENOMIC DNA]</scope>
    <source>
        <strain evidence="1 2">AX-7</strain>
    </source>
</reference>
<dbReference type="Pfam" id="PF04471">
    <property type="entry name" value="Mrr_cat"/>
    <property type="match status" value="1"/>
</dbReference>
<dbReference type="InterPro" id="IPR007560">
    <property type="entry name" value="Restrct_endonuc_IV_Mrr"/>
</dbReference>
<dbReference type="PANTHER" id="PTHR30015">
    <property type="entry name" value="MRR RESTRICTION SYSTEM PROTEIN"/>
    <property type="match status" value="1"/>
</dbReference>
<sequence>MENGPNVKVLDAVEQVLGEAGEPLHIFEIHRRVVAAKLWDSPGKTPDQTLHARIAVDIKKNPQTSRFQRTGRGIFALRKWGLPEYSHESARTETAQTVAPVLYLADVAKTPQKRRSTRRKPIVEDSIFGDEDLDETSAAPPSPFLAFTDAAERVLEQSPGKTAMHYQTITAEARRLGLINTQDQTPEATMYAQILTEIDRQHLQGEPPRFSKHGRGMVGLSSWEGAGLQSQITEHNFLVSQQLQTRLDEMPRPDFENLIAALLVEMGFENVALDKRLSEEHLDLRGTLVIAGSVRIGMLVRVVRDKVDLSAAIVQSLRGSLGTHEQGLVITTGGFSAAATQEAQRPNAVPVGLLEGERLVSLLMQYEVGVRQIPCTLYELKA</sequence>
<name>A0A402D5C7_9BACT</name>
<evidence type="ECO:0000313" key="1">
    <source>
        <dbReference type="EMBL" id="BDI29879.1"/>
    </source>
</evidence>
<dbReference type="GO" id="GO:0015666">
    <property type="term" value="F:restriction endodeoxyribonuclease activity"/>
    <property type="evidence" value="ECO:0007669"/>
    <property type="project" value="TreeGrafter"/>
</dbReference>
<evidence type="ECO:0000313" key="2">
    <source>
        <dbReference type="Proteomes" id="UP000287394"/>
    </source>
</evidence>
<dbReference type="Proteomes" id="UP000287394">
    <property type="component" value="Chromosome"/>
</dbReference>
<dbReference type="Pfam" id="PF05066">
    <property type="entry name" value="HARE-HTH"/>
    <property type="match status" value="2"/>
</dbReference>
<dbReference type="GO" id="GO:0009307">
    <property type="term" value="P:DNA restriction-modification system"/>
    <property type="evidence" value="ECO:0007669"/>
    <property type="project" value="InterPro"/>
</dbReference>
<dbReference type="Gene3D" id="3.40.1350.10">
    <property type="match status" value="1"/>
</dbReference>
<accession>A0A402D5C7</accession>
<dbReference type="PROSITE" id="PS51913">
    <property type="entry name" value="HTH_HARE"/>
    <property type="match status" value="2"/>
</dbReference>
<dbReference type="KEGG" id="ccot:CCAX7_19300"/>
<dbReference type="EMBL" id="AP025739">
    <property type="protein sequence ID" value="BDI29879.1"/>
    <property type="molecule type" value="Genomic_DNA"/>
</dbReference>
<proteinExistence type="predicted"/>
<dbReference type="GO" id="GO:0006355">
    <property type="term" value="P:regulation of DNA-templated transcription"/>
    <property type="evidence" value="ECO:0007669"/>
    <property type="project" value="InterPro"/>
</dbReference>
<dbReference type="GO" id="GO:0003677">
    <property type="term" value="F:DNA binding"/>
    <property type="evidence" value="ECO:0007669"/>
    <property type="project" value="InterPro"/>
</dbReference>
<dbReference type="AlphaFoldDB" id="A0A402D5C7"/>
<dbReference type="InterPro" id="IPR007759">
    <property type="entry name" value="Asxl_HARE-HTH"/>
</dbReference>
<dbReference type="InterPro" id="IPR011856">
    <property type="entry name" value="tRNA_endonuc-like_dom_sf"/>
</dbReference>
<gene>
    <name evidence="1" type="ORF">CCAX7_19300</name>
</gene>
<organism evidence="1 2">
    <name type="scientific">Capsulimonas corticalis</name>
    <dbReference type="NCBI Taxonomy" id="2219043"/>
    <lineage>
        <taxon>Bacteria</taxon>
        <taxon>Bacillati</taxon>
        <taxon>Armatimonadota</taxon>
        <taxon>Armatimonadia</taxon>
        <taxon>Capsulimonadales</taxon>
        <taxon>Capsulimonadaceae</taxon>
        <taxon>Capsulimonas</taxon>
    </lineage>
</organism>
<dbReference type="PANTHER" id="PTHR30015:SF7">
    <property type="entry name" value="TYPE IV METHYL-DIRECTED RESTRICTION ENZYME ECOKMRR"/>
    <property type="match status" value="1"/>
</dbReference>
<protein>
    <submittedName>
        <fullName evidence="1">Uncharacterized protein</fullName>
    </submittedName>
</protein>
<keyword evidence="2" id="KW-1185">Reference proteome</keyword>